<feature type="compositionally biased region" description="Polar residues" evidence="1">
    <location>
        <begin position="121"/>
        <end position="137"/>
    </location>
</feature>
<dbReference type="AlphaFoldDB" id="A0A9N9HBH3"/>
<organism evidence="2 3">
    <name type="scientific">Funneliformis mosseae</name>
    <name type="common">Endomycorrhizal fungus</name>
    <name type="synonym">Glomus mosseae</name>
    <dbReference type="NCBI Taxonomy" id="27381"/>
    <lineage>
        <taxon>Eukaryota</taxon>
        <taxon>Fungi</taxon>
        <taxon>Fungi incertae sedis</taxon>
        <taxon>Mucoromycota</taxon>
        <taxon>Glomeromycotina</taxon>
        <taxon>Glomeromycetes</taxon>
        <taxon>Glomerales</taxon>
        <taxon>Glomeraceae</taxon>
        <taxon>Funneliformis</taxon>
    </lineage>
</organism>
<name>A0A9N9HBH3_FUNMO</name>
<evidence type="ECO:0000256" key="1">
    <source>
        <dbReference type="SAM" id="MobiDB-lite"/>
    </source>
</evidence>
<dbReference type="EMBL" id="CAJVPP010006130">
    <property type="protein sequence ID" value="CAG8674384.1"/>
    <property type="molecule type" value="Genomic_DNA"/>
</dbReference>
<gene>
    <name evidence="2" type="ORF">FMOSSE_LOCUS12572</name>
</gene>
<dbReference type="Proteomes" id="UP000789375">
    <property type="component" value="Unassembled WGS sequence"/>
</dbReference>
<evidence type="ECO:0000313" key="2">
    <source>
        <dbReference type="EMBL" id="CAG8674384.1"/>
    </source>
</evidence>
<accession>A0A9N9HBH3</accession>
<sequence length="193" mass="22509">MNLKQTKADYKQYQESDFCLRKPKRTCMKSSTNLKFDSIVLGDITSSFTNTKVDTMNHIFEENRASSPQIHLNDDFSPNDFSPNEYDDFFPNNLSPNDDFSPNNFYSNDFSSNDFSPNDYQSSINDEPYNDSSSNNQDTDKESIGREYDGNKKHNHYTRHTGPYFPNLTTFLIFLWITKHQIGFEAYKDFANI</sequence>
<comment type="caution">
    <text evidence="2">The sequence shown here is derived from an EMBL/GenBank/DDBJ whole genome shotgun (WGS) entry which is preliminary data.</text>
</comment>
<protein>
    <submittedName>
        <fullName evidence="2">10409_t:CDS:1</fullName>
    </submittedName>
</protein>
<keyword evidence="3" id="KW-1185">Reference proteome</keyword>
<proteinExistence type="predicted"/>
<feature type="region of interest" description="Disordered" evidence="1">
    <location>
        <begin position="116"/>
        <end position="159"/>
    </location>
</feature>
<evidence type="ECO:0000313" key="3">
    <source>
        <dbReference type="Proteomes" id="UP000789375"/>
    </source>
</evidence>
<feature type="non-terminal residue" evidence="2">
    <location>
        <position position="193"/>
    </location>
</feature>
<reference evidence="2" key="1">
    <citation type="submission" date="2021-06" db="EMBL/GenBank/DDBJ databases">
        <authorList>
            <person name="Kallberg Y."/>
            <person name="Tangrot J."/>
            <person name="Rosling A."/>
        </authorList>
    </citation>
    <scope>NUCLEOTIDE SEQUENCE</scope>
    <source>
        <strain evidence="2">87-6 pot B 2015</strain>
    </source>
</reference>
<feature type="compositionally biased region" description="Basic and acidic residues" evidence="1">
    <location>
        <begin position="138"/>
        <end position="152"/>
    </location>
</feature>